<accession>A0A2H9UJB6</accession>
<feature type="transmembrane region" description="Helical" evidence="1">
    <location>
        <begin position="59"/>
        <end position="76"/>
    </location>
</feature>
<dbReference type="EMBL" id="PGOZ01000017">
    <property type="protein sequence ID" value="PJI31771.1"/>
    <property type="molecule type" value="Genomic_DNA"/>
</dbReference>
<dbReference type="Proteomes" id="UP000242351">
    <property type="component" value="Unassembled WGS sequence"/>
</dbReference>
<feature type="transmembrane region" description="Helical" evidence="1">
    <location>
        <begin position="82"/>
        <end position="101"/>
    </location>
</feature>
<keyword evidence="1" id="KW-0472">Membrane</keyword>
<keyword evidence="1" id="KW-1133">Transmembrane helix</keyword>
<protein>
    <recommendedName>
        <fullName evidence="4">DUF3137 domain-containing protein</fullName>
    </recommendedName>
</protein>
<reference evidence="2 3" key="2">
    <citation type="submission" date="2017-12" db="EMBL/GenBank/DDBJ databases">
        <title>Revising the taxonomy of the Acinetobacter lwoffii group: the description of Acinetobacter pseudolwoffii sp. nov. and emended description of Acinetobacter lwoffii.</title>
        <authorList>
            <person name="Nemec A."/>
        </authorList>
    </citation>
    <scope>NUCLEOTIDE SEQUENCE [LARGE SCALE GENOMIC DNA]</scope>
    <source>
        <strain evidence="2 3">ANC 5347</strain>
    </source>
</reference>
<evidence type="ECO:0000313" key="3">
    <source>
        <dbReference type="Proteomes" id="UP000242351"/>
    </source>
</evidence>
<organism evidence="2 3">
    <name type="scientific">Acinetobacter pseudolwoffii</name>
    <dbReference type="NCBI Taxonomy" id="2053287"/>
    <lineage>
        <taxon>Bacteria</taxon>
        <taxon>Pseudomonadati</taxon>
        <taxon>Pseudomonadota</taxon>
        <taxon>Gammaproteobacteria</taxon>
        <taxon>Moraxellales</taxon>
        <taxon>Moraxellaceae</taxon>
        <taxon>Acinetobacter</taxon>
    </lineage>
</organism>
<keyword evidence="1" id="KW-0812">Transmembrane</keyword>
<gene>
    <name evidence="2" type="ORF">CU320_12140</name>
</gene>
<evidence type="ECO:0008006" key="4">
    <source>
        <dbReference type="Google" id="ProtNLM"/>
    </source>
</evidence>
<sequence>MPIESVQQSIHIRRKKNAVVFQNIARLWDLGRQAKSHQDLLDGLHPWNGPITLKFENNLPLALAGIGLLLIVSIFIAPENIWIQSGVFLGGLLLFWAYLCYEQQQPLDEVIGFLEDAALAKKYRLAFQQQPQHISIPLNPLHFIGHLKRLFPLFNQGSLSNEITRYASTIWEDENGQQHQVLLFQYHYIDEVQVRNKQGQPVKLMQVHKDLWGVFVFDIQIQGLAVTTSRRKFYYPYSHPWHSSDIRTNQRLSFYGSDPMQTSKLLSPGFVLRLADFFAQRQGDLLFHPENRMLCYLGPHDLFQVSSKHRHINDISTLRGHLRTFKLRQLEQLQHDLVQFLK</sequence>
<evidence type="ECO:0000313" key="2">
    <source>
        <dbReference type="EMBL" id="PJI31771.1"/>
    </source>
</evidence>
<dbReference type="RefSeq" id="WP_100357987.1">
    <property type="nucleotide sequence ID" value="NZ_PGOZ01000017.1"/>
</dbReference>
<proteinExistence type="predicted"/>
<evidence type="ECO:0000256" key="1">
    <source>
        <dbReference type="SAM" id="Phobius"/>
    </source>
</evidence>
<comment type="caution">
    <text evidence="2">The sequence shown here is derived from an EMBL/GenBank/DDBJ whole genome shotgun (WGS) entry which is preliminary data.</text>
</comment>
<reference evidence="2 3" key="1">
    <citation type="submission" date="2017-11" db="EMBL/GenBank/DDBJ databases">
        <authorList>
            <person name="Han C.G."/>
        </authorList>
    </citation>
    <scope>NUCLEOTIDE SEQUENCE [LARGE SCALE GENOMIC DNA]</scope>
    <source>
        <strain evidence="2 3">ANC 5347</strain>
    </source>
</reference>
<name>A0A2H9UJB6_9GAMM</name>
<dbReference type="AlphaFoldDB" id="A0A2H9UJB6"/>